<evidence type="ECO:0000256" key="8">
    <source>
        <dbReference type="PROSITE-ProRule" id="PRU01193"/>
    </source>
</evidence>
<feature type="transmembrane region" description="Helical" evidence="9">
    <location>
        <begin position="6"/>
        <end position="28"/>
    </location>
</feature>
<feature type="domain" description="CNNM transmembrane" evidence="11">
    <location>
        <begin position="1"/>
        <end position="179"/>
    </location>
</feature>
<evidence type="ECO:0000256" key="2">
    <source>
        <dbReference type="ARBA" id="ARBA00022692"/>
    </source>
</evidence>
<feature type="domain" description="CBS" evidence="10">
    <location>
        <begin position="198"/>
        <end position="258"/>
    </location>
</feature>
<evidence type="ECO:0000256" key="1">
    <source>
        <dbReference type="ARBA" id="ARBA00004141"/>
    </source>
</evidence>
<evidence type="ECO:0000256" key="3">
    <source>
        <dbReference type="ARBA" id="ARBA00022737"/>
    </source>
</evidence>
<dbReference type="InterPro" id="IPR044751">
    <property type="entry name" value="Ion_transp-like_CBS"/>
</dbReference>
<dbReference type="Pfam" id="PF01595">
    <property type="entry name" value="CNNM"/>
    <property type="match status" value="1"/>
</dbReference>
<evidence type="ECO:0000256" key="6">
    <source>
        <dbReference type="ARBA" id="ARBA00023136"/>
    </source>
</evidence>
<dbReference type="Proteomes" id="UP001154240">
    <property type="component" value="Unassembled WGS sequence"/>
</dbReference>
<dbReference type="InterPro" id="IPR046342">
    <property type="entry name" value="CBS_dom_sf"/>
</dbReference>
<dbReference type="InterPro" id="IPR002550">
    <property type="entry name" value="CNNM"/>
</dbReference>
<dbReference type="CDD" id="cd04590">
    <property type="entry name" value="CBS_pair_CorC_HlyC_assoc"/>
    <property type="match status" value="1"/>
</dbReference>
<feature type="transmembrane region" description="Helical" evidence="9">
    <location>
        <begin position="119"/>
        <end position="141"/>
    </location>
</feature>
<dbReference type="PANTHER" id="PTHR22777">
    <property type="entry name" value="HEMOLYSIN-RELATED"/>
    <property type="match status" value="1"/>
</dbReference>
<keyword evidence="4 8" id="KW-1133">Transmembrane helix</keyword>
<dbReference type="Pfam" id="PF00571">
    <property type="entry name" value="CBS"/>
    <property type="match status" value="2"/>
</dbReference>
<feature type="domain" description="CBS" evidence="10">
    <location>
        <begin position="264"/>
        <end position="322"/>
    </location>
</feature>
<dbReference type="PANTHER" id="PTHR22777:SF4">
    <property type="entry name" value="UPF0053 PROTEIN SLL1254"/>
    <property type="match status" value="1"/>
</dbReference>
<evidence type="ECO:0000313" key="13">
    <source>
        <dbReference type="Proteomes" id="UP001154240"/>
    </source>
</evidence>
<evidence type="ECO:0000256" key="9">
    <source>
        <dbReference type="SAM" id="Phobius"/>
    </source>
</evidence>
<comment type="caution">
    <text evidence="12">The sequence shown here is derived from an EMBL/GenBank/DDBJ whole genome shotgun (WGS) entry which is preliminary data.</text>
</comment>
<evidence type="ECO:0000256" key="4">
    <source>
        <dbReference type="ARBA" id="ARBA00022989"/>
    </source>
</evidence>
<gene>
    <name evidence="12" type="ORF">OLX77_11800</name>
</gene>
<evidence type="ECO:0000313" key="12">
    <source>
        <dbReference type="EMBL" id="MDG4476838.1"/>
    </source>
</evidence>
<feature type="transmembrane region" description="Helical" evidence="9">
    <location>
        <begin position="89"/>
        <end position="107"/>
    </location>
</feature>
<dbReference type="PROSITE" id="PS51846">
    <property type="entry name" value="CNNM"/>
    <property type="match status" value="1"/>
</dbReference>
<name>A0A9X4MI86_9BACT</name>
<comment type="subcellular location">
    <subcellularLocation>
        <location evidence="1">Membrane</location>
        <topology evidence="1">Multi-pass membrane protein</topology>
    </subcellularLocation>
</comment>
<dbReference type="RefSeq" id="WP_307633802.1">
    <property type="nucleotide sequence ID" value="NZ_JAPHEH010000001.1"/>
</dbReference>
<evidence type="ECO:0000256" key="5">
    <source>
        <dbReference type="ARBA" id="ARBA00023122"/>
    </source>
</evidence>
<protein>
    <submittedName>
        <fullName evidence="12">Hemolysin family protein</fullName>
    </submittedName>
</protein>
<accession>A0A9X4MI86</accession>
<sequence length="353" mass="39491">MLQLCFGAGLVIIISALCSLCEAALYSLTISHIEITGQGHKRIGRILMGLKKDIHRPITAILTMNTIANTAGATIVGVAAAGVFGAHNVVWFSVVFTVAILLFSEILPKTIGVSYCRELALWIAYPLRWMVKLMTPFILVIQAITRLLPAKDDGLLVSAQEIQALARQSHKSGEISLQERRVITNILDLKAKNVRQIMTPLTVTFMLEANLTVTEAMQSNEMLNMHSRIPIYEKNRDEVVGIILRKDLFSWATQGAGEKTLREFMQPVHFVPETGRLTTVMLEFFEHHKHLFMVVDEYGSVTGVVSLEDIIEEIVGREIIDESDLATDMRELAKRKRLSFMSQSQSKNNSQIE</sequence>
<dbReference type="InterPro" id="IPR000644">
    <property type="entry name" value="CBS_dom"/>
</dbReference>
<organism evidence="12 13">
    <name type="scientific">Thiovibrio frasassiensis</name>
    <dbReference type="NCBI Taxonomy" id="2984131"/>
    <lineage>
        <taxon>Bacteria</taxon>
        <taxon>Pseudomonadati</taxon>
        <taxon>Thermodesulfobacteriota</taxon>
        <taxon>Desulfobulbia</taxon>
        <taxon>Desulfobulbales</taxon>
        <taxon>Thiovibrionaceae</taxon>
        <taxon>Thiovibrio</taxon>
    </lineage>
</organism>
<keyword evidence="3" id="KW-0677">Repeat</keyword>
<proteinExistence type="predicted"/>
<dbReference type="PROSITE" id="PS51371">
    <property type="entry name" value="CBS"/>
    <property type="match status" value="2"/>
</dbReference>
<keyword evidence="13" id="KW-1185">Reference proteome</keyword>
<keyword evidence="5 7" id="KW-0129">CBS domain</keyword>
<evidence type="ECO:0000259" key="11">
    <source>
        <dbReference type="PROSITE" id="PS51846"/>
    </source>
</evidence>
<dbReference type="AlphaFoldDB" id="A0A9X4MI86"/>
<dbReference type="EMBL" id="JAPHEH010000001">
    <property type="protein sequence ID" value="MDG4476838.1"/>
    <property type="molecule type" value="Genomic_DNA"/>
</dbReference>
<keyword evidence="6 8" id="KW-0472">Membrane</keyword>
<reference evidence="12" key="2">
    <citation type="submission" date="2022-10" db="EMBL/GenBank/DDBJ databases">
        <authorList>
            <person name="Aronson H.S."/>
        </authorList>
    </citation>
    <scope>NUCLEOTIDE SEQUENCE</scope>
    <source>
        <strain evidence="12">RS19-109</strain>
    </source>
</reference>
<evidence type="ECO:0000256" key="7">
    <source>
        <dbReference type="PROSITE-ProRule" id="PRU00703"/>
    </source>
</evidence>
<keyword evidence="2 8" id="KW-0812">Transmembrane</keyword>
<reference evidence="12" key="1">
    <citation type="journal article" date="2022" name="bioRxiv">
        <title>Thiovibrio frasassiensisgen. nov., sp. nov., an autotrophic, elemental sulfur disproportionating bacterium isolated from sulfidic karst sediment, and proposal of Thiovibrionaceae fam. nov.</title>
        <authorList>
            <person name="Aronson H."/>
            <person name="Thomas C."/>
            <person name="Bhattacharyya M."/>
            <person name="Eckstein S."/>
            <person name="Jensen S."/>
            <person name="Barco R."/>
            <person name="Macalady J."/>
            <person name="Amend J."/>
        </authorList>
    </citation>
    <scope>NUCLEOTIDE SEQUENCE</scope>
    <source>
        <strain evidence="12">RS19-109</strain>
    </source>
</reference>
<evidence type="ECO:0000259" key="10">
    <source>
        <dbReference type="PROSITE" id="PS51371"/>
    </source>
</evidence>
<dbReference type="SUPFAM" id="SSF54631">
    <property type="entry name" value="CBS-domain pair"/>
    <property type="match status" value="1"/>
</dbReference>
<dbReference type="Gene3D" id="3.10.580.10">
    <property type="entry name" value="CBS-domain"/>
    <property type="match status" value="1"/>
</dbReference>
<feature type="transmembrane region" description="Helical" evidence="9">
    <location>
        <begin position="58"/>
        <end position="83"/>
    </location>
</feature>
<dbReference type="GO" id="GO:0005886">
    <property type="term" value="C:plasma membrane"/>
    <property type="evidence" value="ECO:0007669"/>
    <property type="project" value="TreeGrafter"/>
</dbReference>